<proteinExistence type="inferred from homology"/>
<evidence type="ECO:0000256" key="1">
    <source>
        <dbReference type="ARBA" id="ARBA00008525"/>
    </source>
</evidence>
<accession>A0ABY4VH73</accession>
<name>A0ABY4VH73_9GAMM</name>
<dbReference type="Proteomes" id="UP001055658">
    <property type="component" value="Chromosome"/>
</dbReference>
<protein>
    <submittedName>
        <fullName evidence="2">CbrC family protein</fullName>
    </submittedName>
</protein>
<dbReference type="RefSeq" id="WP_252084866.1">
    <property type="nucleotide sequence ID" value="NZ_CP092418.1"/>
</dbReference>
<keyword evidence="3" id="KW-1185">Reference proteome</keyword>
<gene>
    <name evidence="2" type="ORF">MJO52_05095</name>
</gene>
<dbReference type="EMBL" id="CP092418">
    <property type="protein sequence ID" value="USD22508.1"/>
    <property type="molecule type" value="Genomic_DNA"/>
</dbReference>
<dbReference type="Pfam" id="PF03691">
    <property type="entry name" value="UPF0167"/>
    <property type="match status" value="1"/>
</dbReference>
<organism evidence="2 3">
    <name type="scientific">Microbulbifer variabilis</name>
    <dbReference type="NCBI Taxonomy" id="266805"/>
    <lineage>
        <taxon>Bacteria</taxon>
        <taxon>Pseudomonadati</taxon>
        <taxon>Pseudomonadota</taxon>
        <taxon>Gammaproteobacteria</taxon>
        <taxon>Cellvibrionales</taxon>
        <taxon>Microbulbiferaceae</taxon>
        <taxon>Microbulbifer</taxon>
    </lineage>
</organism>
<comment type="similarity">
    <text evidence="1">Belongs to the UPF0167 family.</text>
</comment>
<dbReference type="InterPro" id="IPR005363">
    <property type="entry name" value="UPF0167"/>
</dbReference>
<sequence length="170" mass="19591">MEFRYFRDPEGFALLVDSPQPCSVCSKVGVWFDTGGYPGINEIDCICEDCLKSGKLIDLEIEANQFYDDDSEESVTLMYKTPALPTWQETAWPLVNGEFPVFERIASKQDFESKDDFLKSFSGEGQEVSEIEWLWDRLPEKKLNSYKDAGDVSVYLFTLEGNKYWVWDAN</sequence>
<evidence type="ECO:0000313" key="2">
    <source>
        <dbReference type="EMBL" id="USD22508.1"/>
    </source>
</evidence>
<evidence type="ECO:0000313" key="3">
    <source>
        <dbReference type="Proteomes" id="UP001055658"/>
    </source>
</evidence>
<reference evidence="2" key="1">
    <citation type="submission" date="2022-02" db="EMBL/GenBank/DDBJ databases">
        <title>Coral-associated bacteria.</title>
        <authorList>
            <person name="Tang K."/>
            <person name="Wang X."/>
        </authorList>
    </citation>
    <scope>NUCLEOTIDE SEQUENCE</scope>
    <source>
        <strain evidence="2">SCSIO 43006</strain>
    </source>
</reference>